<dbReference type="EMBL" id="PQXF01000027">
    <property type="protein sequence ID" value="PXF59207.1"/>
    <property type="molecule type" value="Genomic_DNA"/>
</dbReference>
<evidence type="ECO:0000313" key="1">
    <source>
        <dbReference type="EMBL" id="PXF59207.1"/>
    </source>
</evidence>
<dbReference type="Proteomes" id="UP000248329">
    <property type="component" value="Unassembled WGS sequence"/>
</dbReference>
<protein>
    <submittedName>
        <fullName evidence="1">Uncharacterized protein</fullName>
    </submittedName>
</protein>
<reference evidence="1" key="1">
    <citation type="submission" date="2018-01" db="EMBL/GenBank/DDBJ databases">
        <authorList>
            <person name="Krukenberg V."/>
        </authorList>
    </citation>
    <scope>NUCLEOTIDE SEQUENCE</scope>
    <source>
        <strain evidence="1">E20ANME2</strain>
    </source>
</reference>
<proteinExistence type="predicted"/>
<organism evidence="1 2">
    <name type="scientific">Candidatus Methanogaster sp</name>
    <dbReference type="NCBI Taxonomy" id="3386292"/>
    <lineage>
        <taxon>Archaea</taxon>
        <taxon>Methanobacteriati</taxon>
        <taxon>Methanobacteriota</taxon>
        <taxon>Stenosarchaea group</taxon>
        <taxon>Methanomicrobia</taxon>
        <taxon>Methanosarcinales</taxon>
        <taxon>ANME-2 cluster</taxon>
        <taxon>Candidatus Methanogasteraceae</taxon>
        <taxon>Candidatus Methanogaster</taxon>
    </lineage>
</organism>
<sequence>MKIPKPLLDDITMGKCLPFIGAGFSLNCSAPAGLKMPDWSGLSETWANEADIDPKLSPPKIASLYERRFGRVQLIESIRRSLHIDKIEPGEVHCNFASLPFETVYTTNFDLLLEAAYQEIKKPFRSLVGECQMPFHGGPLIANIVKMHGDLRHEEHIIVTEEDFNRYLEDYPIIATHLSAMLITMTGLFLGYSLSDPNFQHIKEVVRSRISKFERMAYIVQFDASPSDIEEMLQLNLHIINLTTSGRKSRDDALIEFFQGIQTYTETHEAIRIRELRPEAFEPLEKDTLLKSFKVEDSASLLASSSNLCFVIMSFRSEYDLVYHQLIKPAAETSGLKVLRANDIYSPGVLTEQIKAAIHQSRICIAEVTNNNPNALYEVGIAHTLSKPTILLSQSVEQIPFDLRSLRFIIYDMKKPDRAKENIEGTIKEILGKGKLAKAEELLQQDNARASISETSVYLEQSLRELVYRNKDKISHLLQGRSPERLVMDKMLEYLSRLGVFSKKDVPKIQKCIALRNKTVHHLAEPTIADAKLFIEVVSYFVQKYLGGDFAGR</sequence>
<comment type="caution">
    <text evidence="1">The sequence shown here is derived from an EMBL/GenBank/DDBJ whole genome shotgun (WGS) entry which is preliminary data.</text>
</comment>
<gene>
    <name evidence="1" type="ORF">C4B59_11925</name>
</gene>
<evidence type="ECO:0000313" key="2">
    <source>
        <dbReference type="Proteomes" id="UP000248329"/>
    </source>
</evidence>
<accession>A0AC61L0L5</accession>
<name>A0AC61L0L5_9EURY</name>